<feature type="compositionally biased region" description="Polar residues" evidence="1">
    <location>
        <begin position="47"/>
        <end position="64"/>
    </location>
</feature>
<dbReference type="PROSITE" id="PS50234">
    <property type="entry name" value="VWFA"/>
    <property type="match status" value="1"/>
</dbReference>
<dbReference type="OrthoDB" id="9783818at2"/>
<evidence type="ECO:0000256" key="1">
    <source>
        <dbReference type="SAM" id="MobiDB-lite"/>
    </source>
</evidence>
<dbReference type="KEGG" id="plut:EI981_12780"/>
<dbReference type="EMBL" id="CP034346">
    <property type="protein sequence ID" value="AZS18274.1"/>
    <property type="molecule type" value="Genomic_DNA"/>
</dbReference>
<dbReference type="InterPro" id="IPR036465">
    <property type="entry name" value="vWFA_dom_sf"/>
</dbReference>
<accession>A0A3S9V6S9</accession>
<dbReference type="SUPFAM" id="SSF53300">
    <property type="entry name" value="vWA-like"/>
    <property type="match status" value="1"/>
</dbReference>
<organism evidence="3 4">
    <name type="scientific">Paenibacillus lutimineralis</name>
    <dbReference type="NCBI Taxonomy" id="2707005"/>
    <lineage>
        <taxon>Bacteria</taxon>
        <taxon>Bacillati</taxon>
        <taxon>Bacillota</taxon>
        <taxon>Bacilli</taxon>
        <taxon>Bacillales</taxon>
        <taxon>Paenibacillaceae</taxon>
        <taxon>Paenibacillus</taxon>
    </lineage>
</organism>
<proteinExistence type="predicted"/>
<name>A0A3S9V6S9_9BACL</name>
<evidence type="ECO:0000313" key="4">
    <source>
        <dbReference type="Proteomes" id="UP000270678"/>
    </source>
</evidence>
<evidence type="ECO:0000259" key="2">
    <source>
        <dbReference type="PROSITE" id="PS50234"/>
    </source>
</evidence>
<dbReference type="Pfam" id="PF00092">
    <property type="entry name" value="VWA"/>
    <property type="match status" value="1"/>
</dbReference>
<evidence type="ECO:0000313" key="3">
    <source>
        <dbReference type="EMBL" id="AZS18274.1"/>
    </source>
</evidence>
<dbReference type="SMART" id="SM00327">
    <property type="entry name" value="VWA"/>
    <property type="match status" value="1"/>
</dbReference>
<dbReference type="AlphaFoldDB" id="A0A3S9V6S9"/>
<feature type="region of interest" description="Disordered" evidence="1">
    <location>
        <begin position="38"/>
        <end position="77"/>
    </location>
</feature>
<gene>
    <name evidence="3" type="ORF">EI981_12780</name>
</gene>
<dbReference type="Gene3D" id="3.40.50.410">
    <property type="entry name" value="von Willebrand factor, type A domain"/>
    <property type="match status" value="2"/>
</dbReference>
<sequence>MLHEPQADPFIMTPDYNGNELKLQYEWNQANLVCSYKISSDSHSDPSEAQSENNSVIDNAQTPPLTDEEILMGPPGRFADPNYDAKTVEEALDQLSNDMTADEYMEELLLLLAEDYRTYVTTFNNFDTGIKVDNERPDGGITLPPSKKLHISILLDASGSMGSKIKGISKMDSAKEAIQSFSEKLPENAEVSVRVYGHKGSGSQKDKELSCKSTEEIFQGRGDQADQIKTVLESVNPAGWTPIANALDLVKEDIDPETTDSVVYVVSDGIETCGGDPVKVAKELNQSKVKTVVNIIGFDVDHEGQKLLRQVAVSGGGEFTSADDDESLKKILDKAYEKLRGEWVRWKEEGEGDANTQKEKKQGELNVTREVMQKYAVQEYDHLQAALKYLETKYGKSFPRHEIYMMSTNRKNFLWQYARDKGAELYKEVTNNGKQVYEDIKEEGDKNIEDLNQKKNNN</sequence>
<feature type="domain" description="VWFA" evidence="2">
    <location>
        <begin position="150"/>
        <end position="335"/>
    </location>
</feature>
<keyword evidence="4" id="KW-1185">Reference proteome</keyword>
<dbReference type="InterPro" id="IPR002035">
    <property type="entry name" value="VWF_A"/>
</dbReference>
<protein>
    <submittedName>
        <fullName evidence="3">VWA domain-containing protein</fullName>
    </submittedName>
</protein>
<reference evidence="4" key="1">
    <citation type="submission" date="2018-12" db="EMBL/GenBank/DDBJ databases">
        <title>Complete genome sequence of Paenibacillus sp. MBLB1234.</title>
        <authorList>
            <person name="Nam Y.-D."/>
            <person name="Kang J."/>
            <person name="Chung W.-H."/>
            <person name="Park Y.S."/>
        </authorList>
    </citation>
    <scope>NUCLEOTIDE SEQUENCE [LARGE SCALE GENOMIC DNA]</scope>
    <source>
        <strain evidence="4">MBLB1234</strain>
    </source>
</reference>
<dbReference type="Proteomes" id="UP000270678">
    <property type="component" value="Chromosome"/>
</dbReference>